<dbReference type="GO" id="GO:0016020">
    <property type="term" value="C:membrane"/>
    <property type="evidence" value="ECO:0007669"/>
    <property type="project" value="GOC"/>
</dbReference>
<accession>W0ER17</accession>
<dbReference type="InterPro" id="IPR029044">
    <property type="entry name" value="Nucleotide-diphossugar_trans"/>
</dbReference>
<evidence type="ECO:0000256" key="1">
    <source>
        <dbReference type="ARBA" id="ARBA00022679"/>
    </source>
</evidence>
<dbReference type="PANTHER" id="PTHR32385:SF15">
    <property type="entry name" value="INOSITOL PHOSPHOCERAMIDE MANNOSYLTRANSFERASE 1"/>
    <property type="match status" value="1"/>
</dbReference>
<dbReference type="OrthoDB" id="9802987at2"/>
<keyword evidence="1" id="KW-0808">Transferase</keyword>
<gene>
    <name evidence="2" type="ORF">BARVI_00365</name>
</gene>
<proteinExistence type="predicted"/>
<dbReference type="GO" id="GO:0000030">
    <property type="term" value="F:mannosyltransferase activity"/>
    <property type="evidence" value="ECO:0007669"/>
    <property type="project" value="TreeGrafter"/>
</dbReference>
<dbReference type="InterPro" id="IPR007577">
    <property type="entry name" value="GlycoTrfase_DXD_sugar-bd_CS"/>
</dbReference>
<dbReference type="STRING" id="880074.BARVI_00365"/>
<dbReference type="Pfam" id="PF04488">
    <property type="entry name" value="Gly_transf_sug"/>
    <property type="match status" value="1"/>
</dbReference>
<dbReference type="InterPro" id="IPR051706">
    <property type="entry name" value="Glycosyltransferase_domain"/>
</dbReference>
<protein>
    <submittedName>
        <fullName evidence="2">Polysaccharide biosynthesis protein</fullName>
    </submittedName>
</protein>
<dbReference type="eggNOG" id="COG3774">
    <property type="taxonomic scope" value="Bacteria"/>
</dbReference>
<dbReference type="KEGG" id="bvs:BARVI_00365"/>
<evidence type="ECO:0000313" key="2">
    <source>
        <dbReference type="EMBL" id="AHF11561.1"/>
    </source>
</evidence>
<dbReference type="Gene3D" id="3.90.550.20">
    <property type="match status" value="1"/>
</dbReference>
<dbReference type="GO" id="GO:0051999">
    <property type="term" value="P:mannosyl-inositol phosphorylceramide biosynthetic process"/>
    <property type="evidence" value="ECO:0007669"/>
    <property type="project" value="TreeGrafter"/>
</dbReference>
<dbReference type="AlphaFoldDB" id="W0ER17"/>
<dbReference type="PATRIC" id="fig|880074.11.peg.76"/>
<dbReference type="RefSeq" id="WP_025277304.1">
    <property type="nucleotide sequence ID" value="NZ_CP007034.1"/>
</dbReference>
<dbReference type="Proteomes" id="UP000018901">
    <property type="component" value="Chromosome"/>
</dbReference>
<evidence type="ECO:0000313" key="3">
    <source>
        <dbReference type="Proteomes" id="UP000018901"/>
    </source>
</evidence>
<dbReference type="EMBL" id="CP007034">
    <property type="protein sequence ID" value="AHF11561.1"/>
    <property type="molecule type" value="Genomic_DNA"/>
</dbReference>
<sequence>MIPKVIHYCWFSGDKKNRFISNCIKSWRRVMPDYEIKCWDANSFDFDSIPFVKQAWQDKNWAYVSDYIRLYALYTEGGIYLDSDVKTYKRFDDFLQNRFFVGTEEPFEGSIHVESAIMGAEKNHPYLEKCLRFYNSIDYKDGKGERAEVIPFVMTRILKEEYNYKAENLDQNLADGIRIYSQKFFGHKFGTRAGDYYAIHFYNSAWSIKNRGKLYFFCKNNDLMTIYCFLEKINHLCSKK</sequence>
<keyword evidence="3" id="KW-1185">Reference proteome</keyword>
<dbReference type="GeneID" id="90530312"/>
<organism evidence="2 3">
    <name type="scientific">Barnesiella viscericola DSM 18177</name>
    <dbReference type="NCBI Taxonomy" id="880074"/>
    <lineage>
        <taxon>Bacteria</taxon>
        <taxon>Pseudomonadati</taxon>
        <taxon>Bacteroidota</taxon>
        <taxon>Bacteroidia</taxon>
        <taxon>Bacteroidales</taxon>
        <taxon>Barnesiellaceae</taxon>
        <taxon>Barnesiella</taxon>
    </lineage>
</organism>
<dbReference type="SUPFAM" id="SSF53448">
    <property type="entry name" value="Nucleotide-diphospho-sugar transferases"/>
    <property type="match status" value="1"/>
</dbReference>
<name>W0ER17_9BACT</name>
<reference evidence="2 3" key="1">
    <citation type="submission" date="2013-12" db="EMBL/GenBank/DDBJ databases">
        <authorList>
            <consortium name="DOE Joint Genome Institute"/>
            <person name="Eisen J."/>
            <person name="Huntemann M."/>
            <person name="Han J."/>
            <person name="Chen A."/>
            <person name="Kyrpides N."/>
            <person name="Mavromatis K."/>
            <person name="Markowitz V."/>
            <person name="Palaniappan K."/>
            <person name="Ivanova N."/>
            <person name="Schaumberg A."/>
            <person name="Pati A."/>
            <person name="Liolios K."/>
            <person name="Nordberg H.P."/>
            <person name="Cantor M.N."/>
            <person name="Hua S.X."/>
            <person name="Woyke T."/>
        </authorList>
    </citation>
    <scope>NUCLEOTIDE SEQUENCE [LARGE SCALE GENOMIC DNA]</scope>
    <source>
        <strain evidence="3">DSM 18177</strain>
    </source>
</reference>
<dbReference type="HOGENOM" id="CLU_073547_2_0_10"/>
<dbReference type="PANTHER" id="PTHR32385">
    <property type="entry name" value="MANNOSYL PHOSPHORYLINOSITOL CERAMIDE SYNTHASE"/>
    <property type="match status" value="1"/>
</dbReference>